<dbReference type="Proteomes" id="UP000186879">
    <property type="component" value="Chromosome"/>
</dbReference>
<keyword evidence="3" id="KW-0808">Transferase</keyword>
<dbReference type="SUPFAM" id="SSF55729">
    <property type="entry name" value="Acyl-CoA N-acyltransferases (Nat)"/>
    <property type="match status" value="1"/>
</dbReference>
<proteinExistence type="predicted"/>
<dbReference type="AlphaFoldDB" id="A0A1L3Q3T5"/>
<gene>
    <name evidence="2" type="ORF">BHR79_08500</name>
    <name evidence="3" type="ORF">EFE40_06775</name>
</gene>
<evidence type="ECO:0000313" key="5">
    <source>
        <dbReference type="Proteomes" id="UP000267921"/>
    </source>
</evidence>
<name>A0A1L3Q3T5_9EURY</name>
<dbReference type="Gene3D" id="3.40.630.30">
    <property type="match status" value="1"/>
</dbReference>
<dbReference type="Pfam" id="PF00583">
    <property type="entry name" value="Acetyltransf_1"/>
    <property type="match status" value="1"/>
</dbReference>
<dbReference type="CDD" id="cd04301">
    <property type="entry name" value="NAT_SF"/>
    <property type="match status" value="1"/>
</dbReference>
<dbReference type="KEGG" id="mhaz:BHR79_08500"/>
<evidence type="ECO:0000313" key="4">
    <source>
        <dbReference type="Proteomes" id="UP000186879"/>
    </source>
</evidence>
<reference evidence="2 4" key="1">
    <citation type="submission" date="2016-10" db="EMBL/GenBank/DDBJ databases">
        <title>Methanohalophilus halophilus.</title>
        <authorList>
            <person name="L'haridon S."/>
        </authorList>
    </citation>
    <scope>NUCLEOTIDE SEQUENCE [LARGE SCALE GENOMIC DNA]</scope>
    <source>
        <strain evidence="2 4">Z-7982</strain>
    </source>
</reference>
<dbReference type="EMBL" id="CP017921">
    <property type="protein sequence ID" value="APH39515.1"/>
    <property type="molecule type" value="Genomic_DNA"/>
</dbReference>
<dbReference type="InterPro" id="IPR000182">
    <property type="entry name" value="GNAT_dom"/>
</dbReference>
<keyword evidence="4" id="KW-1185">Reference proteome</keyword>
<dbReference type="GO" id="GO:0016747">
    <property type="term" value="F:acyltransferase activity, transferring groups other than amino-acyl groups"/>
    <property type="evidence" value="ECO:0007669"/>
    <property type="project" value="InterPro"/>
</dbReference>
<organism evidence="2 4">
    <name type="scientific">Methanohalophilus halophilus</name>
    <dbReference type="NCBI Taxonomy" id="2177"/>
    <lineage>
        <taxon>Archaea</taxon>
        <taxon>Methanobacteriati</taxon>
        <taxon>Methanobacteriota</taxon>
        <taxon>Stenosarchaea group</taxon>
        <taxon>Methanomicrobia</taxon>
        <taxon>Methanosarcinales</taxon>
        <taxon>Methanosarcinaceae</taxon>
        <taxon>Methanohalophilus</taxon>
    </lineage>
</organism>
<dbReference type="Proteomes" id="UP000267921">
    <property type="component" value="Unassembled WGS sequence"/>
</dbReference>
<sequence>MELVKIRWTEGLDGFDEVYQVRKEVFIGEQDIPEELEIDPIATHITIFDKNKPIAIGRLFKKNDMFYIGRVCVISNSRDRGFGRLVMKELIKKGKHEGAIEMHLSSRIRAMGFYKKFGFCEYEGIHYDAGIAHIGCAFVW</sequence>
<accession>A0A1L3Q3T5</accession>
<dbReference type="InterPro" id="IPR016181">
    <property type="entry name" value="Acyl_CoA_acyltransferase"/>
</dbReference>
<evidence type="ECO:0000313" key="3">
    <source>
        <dbReference type="EMBL" id="RNI09151.1"/>
    </source>
</evidence>
<feature type="domain" description="N-acetyltransferase" evidence="1">
    <location>
        <begin position="1"/>
        <end position="140"/>
    </location>
</feature>
<evidence type="ECO:0000259" key="1">
    <source>
        <dbReference type="PROSITE" id="PS51186"/>
    </source>
</evidence>
<dbReference type="EMBL" id="RJJG01000004">
    <property type="protein sequence ID" value="RNI09151.1"/>
    <property type="molecule type" value="Genomic_DNA"/>
</dbReference>
<protein>
    <submittedName>
        <fullName evidence="3">GNAT family N-acetyltransferase</fullName>
    </submittedName>
</protein>
<evidence type="ECO:0000313" key="2">
    <source>
        <dbReference type="EMBL" id="APH39515.1"/>
    </source>
</evidence>
<dbReference type="RefSeq" id="WP_072561939.1">
    <property type="nucleotide sequence ID" value="NZ_FNMU01000002.1"/>
</dbReference>
<dbReference type="STRING" id="2177.BHR79_08500"/>
<dbReference type="PROSITE" id="PS51186">
    <property type="entry name" value="GNAT"/>
    <property type="match status" value="1"/>
</dbReference>
<reference evidence="3 5" key="2">
    <citation type="submission" date="2018-10" db="EMBL/GenBank/DDBJ databases">
        <title>Cultivation of a novel Methanohalophilus strain from Kebrit Deep of the Red Sea and a genomic comparison of members of the genus Methanohalophilus.</title>
        <authorList>
            <person name="Guan Y."/>
            <person name="Ngugi D.K."/>
            <person name="Stingl U."/>
        </authorList>
    </citation>
    <scope>NUCLEOTIDE SEQUENCE [LARGE SCALE GENOMIC DNA]</scope>
    <source>
        <strain evidence="3 5">DSM 3094</strain>
    </source>
</reference>